<protein>
    <submittedName>
        <fullName evidence="2">Uncharacterized protein</fullName>
    </submittedName>
</protein>
<feature type="region of interest" description="Disordered" evidence="1">
    <location>
        <begin position="1"/>
        <end position="112"/>
    </location>
</feature>
<reference evidence="2" key="1">
    <citation type="submission" date="2020-05" db="EMBL/GenBank/DDBJ databases">
        <title>WGS assembly of Panicum virgatum.</title>
        <authorList>
            <person name="Lovell J.T."/>
            <person name="Jenkins J."/>
            <person name="Shu S."/>
            <person name="Juenger T.E."/>
            <person name="Schmutz J."/>
        </authorList>
    </citation>
    <scope>NUCLEOTIDE SEQUENCE</scope>
    <source>
        <strain evidence="2">AP13</strain>
    </source>
</reference>
<feature type="compositionally biased region" description="Pro residues" evidence="1">
    <location>
        <begin position="93"/>
        <end position="103"/>
    </location>
</feature>
<accession>A0A8T0XR72</accession>
<gene>
    <name evidence="2" type="ORF">PVAP13_1KG507813</name>
</gene>
<proteinExistence type="predicted"/>
<comment type="caution">
    <text evidence="2">The sequence shown here is derived from an EMBL/GenBank/DDBJ whole genome shotgun (WGS) entry which is preliminary data.</text>
</comment>
<feature type="compositionally biased region" description="Polar residues" evidence="1">
    <location>
        <begin position="55"/>
        <end position="65"/>
    </location>
</feature>
<dbReference type="Proteomes" id="UP000823388">
    <property type="component" value="Chromosome 1K"/>
</dbReference>
<name>A0A8T0XR72_PANVG</name>
<evidence type="ECO:0000256" key="1">
    <source>
        <dbReference type="SAM" id="MobiDB-lite"/>
    </source>
</evidence>
<evidence type="ECO:0000313" key="3">
    <source>
        <dbReference type="Proteomes" id="UP000823388"/>
    </source>
</evidence>
<sequence>MSLASRPMGQRRALVPPETRKPQKNRATTHEKATRKISSLLGPPTESPKPHTKRSATTIRRQSPPTSEPPEKACNPIAGRTNLQSVVLRKPAQPSPPSPPSSTPPWRDASLG</sequence>
<keyword evidence="3" id="KW-1185">Reference proteome</keyword>
<dbReference type="EMBL" id="CM029037">
    <property type="protein sequence ID" value="KAG2661498.1"/>
    <property type="molecule type" value="Genomic_DNA"/>
</dbReference>
<evidence type="ECO:0000313" key="2">
    <source>
        <dbReference type="EMBL" id="KAG2661498.1"/>
    </source>
</evidence>
<organism evidence="2 3">
    <name type="scientific">Panicum virgatum</name>
    <name type="common">Blackwell switchgrass</name>
    <dbReference type="NCBI Taxonomy" id="38727"/>
    <lineage>
        <taxon>Eukaryota</taxon>
        <taxon>Viridiplantae</taxon>
        <taxon>Streptophyta</taxon>
        <taxon>Embryophyta</taxon>
        <taxon>Tracheophyta</taxon>
        <taxon>Spermatophyta</taxon>
        <taxon>Magnoliopsida</taxon>
        <taxon>Liliopsida</taxon>
        <taxon>Poales</taxon>
        <taxon>Poaceae</taxon>
        <taxon>PACMAD clade</taxon>
        <taxon>Panicoideae</taxon>
        <taxon>Panicodae</taxon>
        <taxon>Paniceae</taxon>
        <taxon>Panicinae</taxon>
        <taxon>Panicum</taxon>
        <taxon>Panicum sect. Hiantes</taxon>
    </lineage>
</organism>
<dbReference type="AlphaFoldDB" id="A0A8T0XR72"/>